<feature type="transmembrane region" description="Helical" evidence="1">
    <location>
        <begin position="82"/>
        <end position="106"/>
    </location>
</feature>
<dbReference type="Pfam" id="PF04276">
    <property type="entry name" value="DUF443"/>
    <property type="match status" value="1"/>
</dbReference>
<evidence type="ECO:0000313" key="3">
    <source>
        <dbReference type="Proteomes" id="UP000195080"/>
    </source>
</evidence>
<feature type="transmembrane region" description="Helical" evidence="1">
    <location>
        <begin position="174"/>
        <end position="195"/>
    </location>
</feature>
<organism evidence="2 3">
    <name type="scientific">Candidatus Enterococcus lemimoniae</name>
    <dbReference type="NCBI Taxonomy" id="1834167"/>
    <lineage>
        <taxon>Bacteria</taxon>
        <taxon>Bacillati</taxon>
        <taxon>Bacillota</taxon>
        <taxon>Bacilli</taxon>
        <taxon>Lactobacillales</taxon>
        <taxon>Enterococcaceae</taxon>
        <taxon>Enterococcus</taxon>
    </lineage>
</organism>
<dbReference type="EMBL" id="CP147248">
    <property type="protein sequence ID" value="WYJ86291.1"/>
    <property type="molecule type" value="Genomic_DNA"/>
</dbReference>
<feature type="transmembrane region" description="Helical" evidence="1">
    <location>
        <begin position="145"/>
        <end position="168"/>
    </location>
</feature>
<reference evidence="2 3" key="2">
    <citation type="submission" date="2024-03" db="EMBL/GenBank/DDBJ databases">
        <title>The Genome Sequence of Enterococcus sp. DIV0727d.</title>
        <authorList>
            <consortium name="The Broad Institute Genomics Platform"/>
            <consortium name="The Broad Institute Microbial Omics Core"/>
            <consortium name="The Broad Institute Genomic Center for Infectious Diseases"/>
            <person name="Earl A."/>
            <person name="Manson A."/>
            <person name="Gilmore M."/>
            <person name="Schwartman J."/>
            <person name="Shea T."/>
            <person name="Abouelleil A."/>
            <person name="Cao P."/>
            <person name="Chapman S."/>
            <person name="Cusick C."/>
            <person name="Young S."/>
            <person name="Neafsey D."/>
            <person name="Nusbaum C."/>
            <person name="Birren B."/>
        </authorList>
    </citation>
    <scope>NUCLEOTIDE SEQUENCE [LARGE SCALE GENOMIC DNA]</scope>
    <source>
        <strain evidence="2 3">12C11_DIV0727</strain>
    </source>
</reference>
<keyword evidence="1" id="KW-1133">Transmembrane helix</keyword>
<name>A0ABZ2T4K9_9ENTE</name>
<evidence type="ECO:0000256" key="1">
    <source>
        <dbReference type="SAM" id="Phobius"/>
    </source>
</evidence>
<evidence type="ECO:0008006" key="4">
    <source>
        <dbReference type="Google" id="ProtNLM"/>
    </source>
</evidence>
<accession>A0ABZ2T4K9</accession>
<gene>
    <name evidence="2" type="ORF">A5866_001369</name>
</gene>
<protein>
    <recommendedName>
        <fullName evidence="4">DUF443 family protein</fullName>
    </recommendedName>
</protein>
<keyword evidence="1" id="KW-0812">Transmembrane</keyword>
<sequence>MRYKLIERDGSWFVVDVFSNFLIYILPVFRWVIPFKAYEINMEQLNVINTNTKKKLTNLWLVPMFATAVIVSRVLSDLMQDFVIYSLSAIESIIFLAIITIGVLSFKIFKGMREQQAFDSVFVNNTYPLKIFEFSVEFKTVNRSYLLLMISVQVIFYILLLLFCYISLISPSVFSYGLFALSLILNLFISTNIKLPNTIRYNLKEVK</sequence>
<dbReference type="NCBIfam" id="TIGR01218">
    <property type="entry name" value="Gpos_tandem_5TM"/>
    <property type="match status" value="1"/>
</dbReference>
<feature type="transmembrane region" description="Helical" evidence="1">
    <location>
        <begin position="12"/>
        <end position="35"/>
    </location>
</feature>
<keyword evidence="3" id="KW-1185">Reference proteome</keyword>
<evidence type="ECO:0000313" key="2">
    <source>
        <dbReference type="EMBL" id="WYJ86291.1"/>
    </source>
</evidence>
<proteinExistence type="predicted"/>
<keyword evidence="1" id="KW-0472">Membrane</keyword>
<reference evidence="3" key="1">
    <citation type="submission" date="2017-05" db="EMBL/GenBank/DDBJ databases">
        <title>The Genome Sequence of EEnterococcus faecalis 9F2_4866.</title>
        <authorList>
            <consortium name="The Broad Institute Genomics Platform"/>
            <consortium name="The Broad Institute Genomic Center for Infectious Diseases"/>
            <person name="Earl A."/>
            <person name="Manson A."/>
            <person name="Schwartman J."/>
            <person name="Gilmore M."/>
            <person name="Abouelleil A."/>
            <person name="Cao P."/>
            <person name="Chapman S."/>
            <person name="Cusick C."/>
            <person name="Shea T."/>
            <person name="Young S."/>
            <person name="Neafsey D."/>
            <person name="Nusbaum C."/>
            <person name="Birren B."/>
        </authorList>
    </citation>
    <scope>NUCLEOTIDE SEQUENCE [LARGE SCALE GENOMIC DNA]</scope>
    <source>
        <strain evidence="3">12C11_DIV0727</strain>
    </source>
</reference>
<dbReference type="Proteomes" id="UP000195080">
    <property type="component" value="Chromosome"/>
</dbReference>
<dbReference type="InterPro" id="IPR005915">
    <property type="entry name" value="Tandem_5TM"/>
</dbReference>
<feature type="transmembrane region" description="Helical" evidence="1">
    <location>
        <begin position="56"/>
        <end position="76"/>
    </location>
</feature>